<dbReference type="Pfam" id="PF10221">
    <property type="entry name" value="Mat89Bb"/>
    <property type="match status" value="1"/>
</dbReference>
<evidence type="ECO:0000256" key="14">
    <source>
        <dbReference type="ARBA" id="ARBA00030658"/>
    </source>
</evidence>
<dbReference type="InterPro" id="IPR019355">
    <property type="entry name" value="Cell_cycle_regulator_Mat89Bb"/>
</dbReference>
<sequence>MSLNTISLSKMYPANHKTVFVLDHTPYFGISCENPIEFEFLKSRGPGCLPIPPFSKSLWTASFESAIEYCRIVWDLFPQGKLVRFIASDNLAHLINTWSPSQQHLGHITSMMSLIGVPPPVHASNTKMDYTVLHGMKAAIDALSEITDMQQEKMNSEGQTKLMNRCRVICITSARDDESMKRLEEIFLNGLVQQNKANAKSDRFLVIDHCHLVIINTFPVNVESQVSNHPPKNLSLILTTEVHSVKASMVPNKLSSLILQHYDLASTTVTGIPMKEEQNASSSANYDVEIYHTSTAHTAILKGNASDSAAIQTQKENHEYQTVTLKWCTPRGTTGSELHNCTSMYRITPVDVNSRPSLCLINFLLNGRSVMLEMPRKSGGKITSHLLAAHGGEIFIHTLCTARSVLEDPPSISEGCGGRVTDYRITDFGLLMKQNTLLPLKSNYLEKNVTPVAEMKSRLNRLTRYWPLTISSTLIFNLKMYIDPLPSIITKETITEEEVYQCKQIIRNLINLENKHEPLHPLNSGQRVKGQKRDEQYRTMWNELDMLIKNNLHTENHKSVHMCLLECHSFKDEKVELDDALRELDQIGPKKSEIDTQRASVIRATTDSPMSPPPLASIAVSLTSRSTGIYATPRSLLDIMNSQDKSKARPEFFGRSGDSLVAKLYPNLKTENDRGPRTEGMEVE</sequence>
<evidence type="ECO:0000256" key="6">
    <source>
        <dbReference type="ARBA" id="ARBA00022618"/>
    </source>
</evidence>
<keyword evidence="9" id="KW-0744">Spermatogenesis</keyword>
<gene>
    <name evidence="18" type="ORF">WA026_010691</name>
</gene>
<evidence type="ECO:0000313" key="19">
    <source>
        <dbReference type="Proteomes" id="UP001431783"/>
    </source>
</evidence>
<keyword evidence="12" id="KW-0469">Meiosis</keyword>
<organism evidence="18 19">
    <name type="scientific">Henosepilachna vigintioctopunctata</name>
    <dbReference type="NCBI Taxonomy" id="420089"/>
    <lineage>
        <taxon>Eukaryota</taxon>
        <taxon>Metazoa</taxon>
        <taxon>Ecdysozoa</taxon>
        <taxon>Arthropoda</taxon>
        <taxon>Hexapoda</taxon>
        <taxon>Insecta</taxon>
        <taxon>Pterygota</taxon>
        <taxon>Neoptera</taxon>
        <taxon>Endopterygota</taxon>
        <taxon>Coleoptera</taxon>
        <taxon>Polyphaga</taxon>
        <taxon>Cucujiformia</taxon>
        <taxon>Coccinelloidea</taxon>
        <taxon>Coccinellidae</taxon>
        <taxon>Epilachninae</taxon>
        <taxon>Epilachnini</taxon>
        <taxon>Henosepilachna</taxon>
    </lineage>
</organism>
<dbReference type="PANTHER" id="PTHR12955">
    <property type="entry name" value="SARCOMA ANTIGEN NY-SAR-95-RELATED"/>
    <property type="match status" value="1"/>
</dbReference>
<reference evidence="18 19" key="1">
    <citation type="submission" date="2023-03" db="EMBL/GenBank/DDBJ databases">
        <title>Genome insight into feeding habits of ladybird beetles.</title>
        <authorList>
            <person name="Li H.-S."/>
            <person name="Huang Y.-H."/>
            <person name="Pang H."/>
        </authorList>
    </citation>
    <scope>NUCLEOTIDE SEQUENCE [LARGE SCALE GENOMIC DNA]</scope>
    <source>
        <strain evidence="18">SYSU_2023b</strain>
        <tissue evidence="18">Whole body</tissue>
    </source>
</reference>
<evidence type="ECO:0000313" key="18">
    <source>
        <dbReference type="EMBL" id="KAK9885182.1"/>
    </source>
</evidence>
<dbReference type="GO" id="GO:0007346">
    <property type="term" value="P:regulation of mitotic cell cycle"/>
    <property type="evidence" value="ECO:0007669"/>
    <property type="project" value="TreeGrafter"/>
</dbReference>
<dbReference type="GO" id="GO:0051301">
    <property type="term" value="P:cell division"/>
    <property type="evidence" value="ECO:0007669"/>
    <property type="project" value="UniProtKB-KW"/>
</dbReference>
<evidence type="ECO:0000256" key="8">
    <source>
        <dbReference type="ARBA" id="ARBA00022782"/>
    </source>
</evidence>
<evidence type="ECO:0000256" key="15">
    <source>
        <dbReference type="ARBA" id="ARBA00032585"/>
    </source>
</evidence>
<evidence type="ECO:0000256" key="10">
    <source>
        <dbReference type="ARBA" id="ARBA00023054"/>
    </source>
</evidence>
<evidence type="ECO:0000256" key="2">
    <source>
        <dbReference type="ARBA" id="ARBA00004556"/>
    </source>
</evidence>
<comment type="subcellular location">
    <subcellularLocation>
        <location evidence="2">Cytoplasm</location>
        <location evidence="2">Perinuclear region</location>
    </subcellularLocation>
    <subcellularLocation>
        <location evidence="1">Nucleus</location>
    </subcellularLocation>
</comment>
<dbReference type="GO" id="GO:0051642">
    <property type="term" value="P:centrosome localization"/>
    <property type="evidence" value="ECO:0007669"/>
    <property type="project" value="TreeGrafter"/>
</dbReference>
<keyword evidence="5" id="KW-0963">Cytoplasm</keyword>
<keyword evidence="6" id="KW-0132">Cell division</keyword>
<comment type="caution">
    <text evidence="18">The sequence shown here is derived from an EMBL/GenBank/DDBJ whole genome shotgun (WGS) entry which is preliminary data.</text>
</comment>
<dbReference type="GO" id="GO:0048471">
    <property type="term" value="C:perinuclear region of cytoplasm"/>
    <property type="evidence" value="ECO:0007669"/>
    <property type="project" value="UniProtKB-SubCell"/>
</dbReference>
<evidence type="ECO:0000256" key="3">
    <source>
        <dbReference type="ARBA" id="ARBA00020501"/>
    </source>
</evidence>
<protein>
    <recommendedName>
        <fullName evidence="3">Protein asunder</fullName>
    </recommendedName>
    <alternativeName>
        <fullName evidence="15">Cell cycle regulator Mat89Bb</fullName>
    </alternativeName>
    <alternativeName>
        <fullName evidence="14">Set apart in position or space protein</fullName>
    </alternativeName>
</protein>
<evidence type="ECO:0000256" key="1">
    <source>
        <dbReference type="ARBA" id="ARBA00004123"/>
    </source>
</evidence>
<keyword evidence="11" id="KW-0539">Nucleus</keyword>
<evidence type="ECO:0000256" key="9">
    <source>
        <dbReference type="ARBA" id="ARBA00022871"/>
    </source>
</evidence>
<evidence type="ECO:0000256" key="7">
    <source>
        <dbReference type="ARBA" id="ARBA00022776"/>
    </source>
</evidence>
<dbReference type="EMBL" id="JARQZJ010000095">
    <property type="protein sequence ID" value="KAK9885182.1"/>
    <property type="molecule type" value="Genomic_DNA"/>
</dbReference>
<keyword evidence="19" id="KW-1185">Reference proteome</keyword>
<evidence type="ECO:0000256" key="12">
    <source>
        <dbReference type="ARBA" id="ARBA00023254"/>
    </source>
</evidence>
<dbReference type="GO" id="GO:0007283">
    <property type="term" value="P:spermatogenesis"/>
    <property type="evidence" value="ECO:0007669"/>
    <property type="project" value="UniProtKB-KW"/>
</dbReference>
<keyword evidence="4" id="KW-0217">Developmental protein</keyword>
<dbReference type="AlphaFoldDB" id="A0AAW1UYU0"/>
<accession>A0AAW1UYU0</accession>
<dbReference type="GO" id="GO:0032039">
    <property type="term" value="C:integrator complex"/>
    <property type="evidence" value="ECO:0007669"/>
    <property type="project" value="TreeGrafter"/>
</dbReference>
<name>A0AAW1UYU0_9CUCU</name>
<keyword evidence="8" id="KW-0221">Differentiation</keyword>
<keyword evidence="13" id="KW-0131">Cell cycle</keyword>
<comment type="similarity">
    <text evidence="16">Belongs to the Integrator subunit 13 family.</text>
</comment>
<dbReference type="GO" id="GO:0030154">
    <property type="term" value="P:cell differentiation"/>
    <property type="evidence" value="ECO:0007669"/>
    <property type="project" value="UniProtKB-KW"/>
</dbReference>
<comment type="subunit">
    <text evidence="17">Belongs to the multiprotein complex Integrator, at least composed of IntS1, IntS2, IntS3, IntS4, omd/IntS5, IntS6, defl/IntS7, IntS8, IntS9, IntS10, IntS11, IntS12, asun/IntS13, IntS14 and IntS15. The core complex associates with protein phosphatase 2A subunits mts/PP2A and Pp2A-29B, to form the Integrator-PP2A (INTAC) complex.</text>
</comment>
<evidence type="ECO:0000256" key="11">
    <source>
        <dbReference type="ARBA" id="ARBA00023242"/>
    </source>
</evidence>
<evidence type="ECO:0000256" key="16">
    <source>
        <dbReference type="ARBA" id="ARBA00061603"/>
    </source>
</evidence>
<evidence type="ECO:0000256" key="17">
    <source>
        <dbReference type="ARBA" id="ARBA00065185"/>
    </source>
</evidence>
<dbReference type="Proteomes" id="UP001431783">
    <property type="component" value="Unassembled WGS sequence"/>
</dbReference>
<evidence type="ECO:0000256" key="5">
    <source>
        <dbReference type="ARBA" id="ARBA00022490"/>
    </source>
</evidence>
<evidence type="ECO:0000256" key="13">
    <source>
        <dbReference type="ARBA" id="ARBA00023306"/>
    </source>
</evidence>
<dbReference type="PANTHER" id="PTHR12955:SF1">
    <property type="entry name" value="INTEGRATOR COMPLEX SUBUNIT 13"/>
    <property type="match status" value="1"/>
</dbReference>
<proteinExistence type="inferred from homology"/>
<evidence type="ECO:0000256" key="4">
    <source>
        <dbReference type="ARBA" id="ARBA00022473"/>
    </source>
</evidence>
<keyword evidence="7" id="KW-0498">Mitosis</keyword>
<dbReference type="GO" id="GO:0051321">
    <property type="term" value="P:meiotic cell cycle"/>
    <property type="evidence" value="ECO:0007669"/>
    <property type="project" value="UniProtKB-KW"/>
</dbReference>
<keyword evidence="10" id="KW-0175">Coiled coil</keyword>